<protein>
    <submittedName>
        <fullName evidence="1">Uncharacterized protein</fullName>
    </submittedName>
</protein>
<evidence type="ECO:0000313" key="2">
    <source>
        <dbReference type="Proteomes" id="UP000291236"/>
    </source>
</evidence>
<reference evidence="1 2" key="1">
    <citation type="submission" date="2018-12" db="EMBL/GenBank/DDBJ databases">
        <title>Rubrispira sanarue gen. nov., sp., nov., a member of the order Silvanigrellales, isolated from a brackish lake in Hamamatsu Japan.</title>
        <authorList>
            <person name="Maejima Y."/>
            <person name="Iino T."/>
            <person name="Muraguchi Y."/>
            <person name="Fukuda K."/>
            <person name="Nojiri H."/>
            <person name="Ohkuma M."/>
            <person name="Moriuchi R."/>
            <person name="Dohra H."/>
            <person name="Kimbara K."/>
            <person name="Shintani M."/>
        </authorList>
    </citation>
    <scope>NUCLEOTIDE SEQUENCE [LARGE SCALE GENOMIC DNA]</scope>
    <source>
        <strain evidence="1 2">RF1110005</strain>
    </source>
</reference>
<sequence>MQLLKSSRSWIKIITFFVIFLYIEKGYCQGNSSKSGVSFSYKRQNDRDSERWSLSTFFFERNKLKQSDLLIRFYTSGKDSKNSPRLEPYVYGNWYNGFDTDGSTWEGSGGGGSIYFNNFISGIFKVTTPNLVLGVFGDHREELSRGVSKIDSFGPSIRLFGRNQQDSALFLNLRNTQRRLEGQYFEEWNWEAGAVIYIAQALRIEGSWLFSNDDWRAFPSTYAAQQGYKVGGGIEIGILRISGFFENNSFTIKNPAANARQNFNESRRVVQVGLSI</sequence>
<gene>
    <name evidence="1" type="ORF">JCM31447_14080</name>
</gene>
<name>A0A4P2VU56_FLUSA</name>
<accession>A0A4P2VU56</accession>
<keyword evidence="2" id="KW-1185">Reference proteome</keyword>
<dbReference type="OrthoDB" id="5292150at2"/>
<dbReference type="RefSeq" id="WP_130607907.1">
    <property type="nucleotide sequence ID" value="NZ_AP019368.1"/>
</dbReference>
<dbReference type="EMBL" id="AP019368">
    <property type="protein sequence ID" value="BBH52965.1"/>
    <property type="molecule type" value="Genomic_DNA"/>
</dbReference>
<organism evidence="1 2">
    <name type="scientific">Fluviispira sanaruensis</name>
    <dbReference type="NCBI Taxonomy" id="2493639"/>
    <lineage>
        <taxon>Bacteria</taxon>
        <taxon>Pseudomonadati</taxon>
        <taxon>Bdellovibrionota</taxon>
        <taxon>Oligoflexia</taxon>
        <taxon>Silvanigrellales</taxon>
        <taxon>Silvanigrellaceae</taxon>
        <taxon>Fluviispira</taxon>
    </lineage>
</organism>
<evidence type="ECO:0000313" key="1">
    <source>
        <dbReference type="EMBL" id="BBH52965.1"/>
    </source>
</evidence>
<dbReference type="Proteomes" id="UP000291236">
    <property type="component" value="Chromosome"/>
</dbReference>
<dbReference type="KEGG" id="sbf:JCM31447_14080"/>
<dbReference type="AlphaFoldDB" id="A0A4P2VU56"/>
<proteinExistence type="predicted"/>